<feature type="compositionally biased region" description="Polar residues" evidence="2">
    <location>
        <begin position="749"/>
        <end position="767"/>
    </location>
</feature>
<dbReference type="EMBL" id="KL584763">
    <property type="protein sequence ID" value="KEQ94177.1"/>
    <property type="molecule type" value="Genomic_DNA"/>
</dbReference>
<feature type="region of interest" description="Disordered" evidence="2">
    <location>
        <begin position="375"/>
        <end position="436"/>
    </location>
</feature>
<feature type="compositionally biased region" description="Acidic residues" evidence="2">
    <location>
        <begin position="142"/>
        <end position="157"/>
    </location>
</feature>
<feature type="compositionally biased region" description="Low complexity" evidence="2">
    <location>
        <begin position="158"/>
        <end position="168"/>
    </location>
</feature>
<dbReference type="AlphaFoldDB" id="A0A074YJC2"/>
<dbReference type="OrthoDB" id="3928062at2759"/>
<feature type="compositionally biased region" description="Polar residues" evidence="2">
    <location>
        <begin position="316"/>
        <end position="336"/>
    </location>
</feature>
<dbReference type="RefSeq" id="XP_013342719.1">
    <property type="nucleotide sequence ID" value="XM_013487265.1"/>
</dbReference>
<feature type="region of interest" description="Disordered" evidence="2">
    <location>
        <begin position="316"/>
        <end position="339"/>
    </location>
</feature>
<feature type="compositionally biased region" description="Polar residues" evidence="2">
    <location>
        <begin position="405"/>
        <end position="422"/>
    </location>
</feature>
<feature type="coiled-coil region" evidence="1">
    <location>
        <begin position="565"/>
        <end position="606"/>
    </location>
</feature>
<name>A0A074YJC2_AURSE</name>
<dbReference type="GeneID" id="25363987"/>
<evidence type="ECO:0000256" key="2">
    <source>
        <dbReference type="SAM" id="MobiDB-lite"/>
    </source>
</evidence>
<evidence type="ECO:0000256" key="1">
    <source>
        <dbReference type="SAM" id="Coils"/>
    </source>
</evidence>
<accession>A0A074YJC2</accession>
<dbReference type="OMA" id="KHQPQPG"/>
<feature type="compositionally biased region" description="Basic and acidic residues" evidence="2">
    <location>
        <begin position="197"/>
        <end position="213"/>
    </location>
</feature>
<feature type="compositionally biased region" description="Low complexity" evidence="2">
    <location>
        <begin position="462"/>
        <end position="483"/>
    </location>
</feature>
<feature type="region of interest" description="Disordered" evidence="2">
    <location>
        <begin position="663"/>
        <end position="717"/>
    </location>
</feature>
<feature type="region of interest" description="Disordered" evidence="2">
    <location>
        <begin position="1"/>
        <end position="92"/>
    </location>
</feature>
<organism evidence="3 4">
    <name type="scientific">Aureobasidium subglaciale (strain EXF-2481)</name>
    <name type="common">Aureobasidium pullulans var. subglaciale</name>
    <dbReference type="NCBI Taxonomy" id="1043005"/>
    <lineage>
        <taxon>Eukaryota</taxon>
        <taxon>Fungi</taxon>
        <taxon>Dikarya</taxon>
        <taxon>Ascomycota</taxon>
        <taxon>Pezizomycotina</taxon>
        <taxon>Dothideomycetes</taxon>
        <taxon>Dothideomycetidae</taxon>
        <taxon>Dothideales</taxon>
        <taxon>Saccotheciaceae</taxon>
        <taxon>Aureobasidium</taxon>
    </lineage>
</organism>
<keyword evidence="4" id="KW-1185">Reference proteome</keyword>
<dbReference type="HOGENOM" id="CLU_366365_0_0_1"/>
<protein>
    <submittedName>
        <fullName evidence="3">Uncharacterized protein</fullName>
    </submittedName>
</protein>
<feature type="compositionally biased region" description="Basic residues" evidence="2">
    <location>
        <begin position="1"/>
        <end position="10"/>
    </location>
</feature>
<feature type="compositionally biased region" description="Polar residues" evidence="2">
    <location>
        <begin position="120"/>
        <end position="129"/>
    </location>
</feature>
<dbReference type="Proteomes" id="UP000030641">
    <property type="component" value="Unassembled WGS sequence"/>
</dbReference>
<keyword evidence="1" id="KW-0175">Coiled coil</keyword>
<feature type="compositionally biased region" description="Basic and acidic residues" evidence="2">
    <location>
        <begin position="379"/>
        <end position="401"/>
    </location>
</feature>
<proteinExistence type="predicted"/>
<feature type="compositionally biased region" description="Basic and acidic residues" evidence="2">
    <location>
        <begin position="549"/>
        <end position="565"/>
    </location>
</feature>
<dbReference type="InParanoid" id="A0A074YJC2"/>
<sequence length="840" mass="92853">MPPRATKKKATVPETPSKRVTRTSTRAGSATLEEPLETPTLRRGRSRSKTPESKTSSFEKPHHESQLPAVAEEEERHTPRVTLPNPVDVAPIADASPYVTPATYRQIAASTRKSLHESPKVSQTVQQSVEVYVHQDATGVENDNDEVEQHESEEEAVQEAVEAQLASETAEAGLSLSHPTPPDLKTTPNTSLAGKSSTRDRTLSGRVDKRILPSERGAIRSPLISSPLAQVSGNAASSPVSPLNFSKYLPAHFQRSPAFSSPTLMERSLKSDGVFGGLTDSQRTALLMDMRSEIMRLRRIEEQYLAVSKQSQPVTYASPQQLAKSTSQPPALQESSPDVPCTVTRLKDLRYQRSIAVPARARLLAEEADRKAAAAAAAAEKKAQEEKHADQTPSRFVDDKRKSKTSQTKTPEAQTPQKSSQALVVAETPAASPSWGLGSLFGSVKNIFTHRPNLSPIKQHQDQPQEQSQEQQKEQQQQEQMQQSPSERAPKRPYSTPAHLKQQKRNHFMSPQQSPTPKAKSPAPPATPAAEETENYGQTPRTQRRTVRQKRDTPVKPKEPNADVRAQKLEQVAQKSAERQQAEAKADRLEKERHEIQEELRKSQMQIAANYRTGNKRKVNVDDLAVIPCSDGVFKFGMVDSFFTYDEDRDFVEMYEEDIHLRSSVQQSKRARIDDNVFEPKTPPAQPSFVSPVKQAEAPQTSQTPQASAAPATPAPNYSQLTQQAIEKQLQGLDRHKPKQPSRLRNVERLSTGSTLAAPSPQQGITSPLQNIKEVSPVPQLPHTPPAKIYNWPAGEELETPETWERILKLYTPEMAAADHAYFTNGLIAAGANTSAVFTL</sequence>
<feature type="compositionally biased region" description="Basic and acidic residues" evidence="2">
    <location>
        <begin position="49"/>
        <end position="65"/>
    </location>
</feature>
<feature type="compositionally biased region" description="Low complexity" evidence="2">
    <location>
        <begin position="698"/>
        <end position="716"/>
    </location>
</feature>
<evidence type="ECO:0000313" key="3">
    <source>
        <dbReference type="EMBL" id="KEQ94177.1"/>
    </source>
</evidence>
<reference evidence="3 4" key="1">
    <citation type="journal article" date="2014" name="BMC Genomics">
        <title>Genome sequencing of four Aureobasidium pullulans varieties: biotechnological potential, stress tolerance, and description of new species.</title>
        <authorList>
            <person name="Gostin Ar C."/>
            <person name="Ohm R.A."/>
            <person name="Kogej T."/>
            <person name="Sonjak S."/>
            <person name="Turk M."/>
            <person name="Zajc J."/>
            <person name="Zalar P."/>
            <person name="Grube M."/>
            <person name="Sun H."/>
            <person name="Han J."/>
            <person name="Sharma A."/>
            <person name="Chiniquy J."/>
            <person name="Ngan C.Y."/>
            <person name="Lipzen A."/>
            <person name="Barry K."/>
            <person name="Grigoriev I.V."/>
            <person name="Gunde-Cimerman N."/>
        </authorList>
    </citation>
    <scope>NUCLEOTIDE SEQUENCE [LARGE SCALE GENOMIC DNA]</scope>
    <source>
        <strain evidence="3 4">EXF-2481</strain>
    </source>
</reference>
<feature type="region of interest" description="Disordered" evidence="2">
    <location>
        <begin position="733"/>
        <end position="767"/>
    </location>
</feature>
<evidence type="ECO:0000313" key="4">
    <source>
        <dbReference type="Proteomes" id="UP000030641"/>
    </source>
</evidence>
<feature type="compositionally biased region" description="Polar residues" evidence="2">
    <location>
        <begin position="186"/>
        <end position="196"/>
    </location>
</feature>
<feature type="region of interest" description="Disordered" evidence="2">
    <location>
        <begin position="110"/>
        <end position="214"/>
    </location>
</feature>
<feature type="region of interest" description="Disordered" evidence="2">
    <location>
        <begin position="454"/>
        <end position="565"/>
    </location>
</feature>
<gene>
    <name evidence="3" type="ORF">AUEXF2481DRAFT_295213</name>
</gene>